<accession>A0A6U0ZYK3</accession>
<dbReference type="Pfam" id="PF00043">
    <property type="entry name" value="GST_C"/>
    <property type="match status" value="1"/>
</dbReference>
<dbReference type="InterPro" id="IPR004046">
    <property type="entry name" value="GST_C"/>
</dbReference>
<sequence>MSSSLGPSFSILPTSMTRRASSWKEPAARAQVISWVMWQMGSGPYLGGGFGHFYNYAPVKIEYAVNRFTFETKRQFDVLNNQLKDGRPYLCGDEYTLADIMIWPWYGILALGKMYGDAKTFLDIEESYPHVMKWAHRIAAREPVVRGKKVNKTWGPKEGQLRERHARSDFDTRTEDKLNPDP</sequence>
<dbReference type="PANTHER" id="PTHR44051">
    <property type="entry name" value="GLUTATHIONE S-TRANSFERASE-RELATED"/>
    <property type="match status" value="1"/>
</dbReference>
<dbReference type="PANTHER" id="PTHR44051:SF22">
    <property type="entry name" value="DISULFIDE-BOND OXIDOREDUCTASE YGHU"/>
    <property type="match status" value="1"/>
</dbReference>
<protein>
    <recommendedName>
        <fullName evidence="2">GST C-terminal domain-containing protein</fullName>
    </recommendedName>
</protein>
<evidence type="ECO:0000313" key="4">
    <source>
        <dbReference type="EMBL" id="CAD9685558.1"/>
    </source>
</evidence>
<dbReference type="EMBL" id="HBHJ01014802">
    <property type="protein sequence ID" value="CAD9685556.1"/>
    <property type="molecule type" value="Transcribed_RNA"/>
</dbReference>
<evidence type="ECO:0000256" key="1">
    <source>
        <dbReference type="SAM" id="MobiDB-lite"/>
    </source>
</evidence>
<feature type="region of interest" description="Disordered" evidence="1">
    <location>
        <begin position="149"/>
        <end position="182"/>
    </location>
</feature>
<evidence type="ECO:0000313" key="3">
    <source>
        <dbReference type="EMBL" id="CAD9685556.1"/>
    </source>
</evidence>
<dbReference type="Gene3D" id="1.20.1050.10">
    <property type="match status" value="1"/>
</dbReference>
<name>A0A6U0ZYK3_9STRA</name>
<reference evidence="3" key="1">
    <citation type="submission" date="2021-01" db="EMBL/GenBank/DDBJ databases">
        <authorList>
            <person name="Corre E."/>
            <person name="Pelletier E."/>
            <person name="Niang G."/>
            <person name="Scheremetjew M."/>
            <person name="Finn R."/>
            <person name="Kale V."/>
            <person name="Holt S."/>
            <person name="Cochrane G."/>
            <person name="Meng A."/>
            <person name="Brown T."/>
            <person name="Cohen L."/>
        </authorList>
    </citation>
    <scope>NUCLEOTIDE SEQUENCE</scope>
    <source>
        <strain evidence="3">CCMP1243</strain>
    </source>
</reference>
<dbReference type="PROSITE" id="PS50405">
    <property type="entry name" value="GST_CTER"/>
    <property type="match status" value="1"/>
</dbReference>
<proteinExistence type="predicted"/>
<organism evidence="3">
    <name type="scientific">Rhizochromulina marina</name>
    <dbReference type="NCBI Taxonomy" id="1034831"/>
    <lineage>
        <taxon>Eukaryota</taxon>
        <taxon>Sar</taxon>
        <taxon>Stramenopiles</taxon>
        <taxon>Ochrophyta</taxon>
        <taxon>Dictyochophyceae</taxon>
        <taxon>Rhizochromulinales</taxon>
        <taxon>Rhizochromulina</taxon>
    </lineage>
</organism>
<dbReference type="InterPro" id="IPR010987">
    <property type="entry name" value="Glutathione-S-Trfase_C-like"/>
</dbReference>
<gene>
    <name evidence="3" type="ORF">RMAR1173_LOCUS9737</name>
    <name evidence="4" type="ORF">RMAR1173_LOCUS9738</name>
</gene>
<dbReference type="InterPro" id="IPR036282">
    <property type="entry name" value="Glutathione-S-Trfase_C_sf"/>
</dbReference>
<feature type="compositionally biased region" description="Basic and acidic residues" evidence="1">
    <location>
        <begin position="159"/>
        <end position="182"/>
    </location>
</feature>
<dbReference type="AlphaFoldDB" id="A0A6U0ZYK3"/>
<evidence type="ECO:0000259" key="2">
    <source>
        <dbReference type="PROSITE" id="PS50405"/>
    </source>
</evidence>
<dbReference type="SUPFAM" id="SSF47616">
    <property type="entry name" value="GST C-terminal domain-like"/>
    <property type="match status" value="1"/>
</dbReference>
<dbReference type="EMBL" id="HBHJ01014803">
    <property type="protein sequence ID" value="CAD9685558.1"/>
    <property type="molecule type" value="Transcribed_RNA"/>
</dbReference>
<feature type="domain" description="GST C-terminal" evidence="2">
    <location>
        <begin position="25"/>
        <end position="170"/>
    </location>
</feature>